<keyword evidence="6" id="KW-1133">Transmembrane helix</keyword>
<accession>E6QIC8</accession>
<evidence type="ECO:0000256" key="1">
    <source>
        <dbReference type="ARBA" id="ARBA00010342"/>
    </source>
</evidence>
<feature type="domain" description="CcmH/CycL/Ccl2/NrfF N-terminal" evidence="7">
    <location>
        <begin position="19"/>
        <end position="158"/>
    </location>
</feature>
<keyword evidence="3" id="KW-0479">Metal-binding</keyword>
<gene>
    <name evidence="8" type="ORF">CARN6_0298</name>
</gene>
<dbReference type="GO" id="GO:0046872">
    <property type="term" value="F:metal ion binding"/>
    <property type="evidence" value="ECO:0007669"/>
    <property type="project" value="UniProtKB-KW"/>
</dbReference>
<keyword evidence="4" id="KW-0732">Signal</keyword>
<dbReference type="PANTHER" id="PTHR47870">
    <property type="entry name" value="CYTOCHROME C-TYPE BIOGENESIS PROTEIN CCMH"/>
    <property type="match status" value="1"/>
</dbReference>
<keyword evidence="6" id="KW-0472">Membrane</keyword>
<dbReference type="EMBL" id="CABQ01000049">
    <property type="protein sequence ID" value="CBI06993.1"/>
    <property type="molecule type" value="Genomic_DNA"/>
</dbReference>
<dbReference type="Gene3D" id="1.10.8.640">
    <property type="entry name" value="Cytochrome C biogenesis protein"/>
    <property type="match status" value="1"/>
</dbReference>
<name>E6QIC8_9ZZZZ</name>
<dbReference type="InterPro" id="IPR051263">
    <property type="entry name" value="C-type_cytochrome_biogenesis"/>
</dbReference>
<dbReference type="GO" id="GO:0005886">
    <property type="term" value="C:plasma membrane"/>
    <property type="evidence" value="ECO:0007669"/>
    <property type="project" value="TreeGrafter"/>
</dbReference>
<keyword evidence="5" id="KW-0408">Iron</keyword>
<evidence type="ECO:0000256" key="2">
    <source>
        <dbReference type="ARBA" id="ARBA00022617"/>
    </source>
</evidence>
<dbReference type="CDD" id="cd16378">
    <property type="entry name" value="CcmH_N"/>
    <property type="match status" value="1"/>
</dbReference>
<dbReference type="InterPro" id="IPR038297">
    <property type="entry name" value="CcmH/CycL/NrfF/Ccl2_sf"/>
</dbReference>
<evidence type="ECO:0000259" key="7">
    <source>
        <dbReference type="Pfam" id="PF03918"/>
    </source>
</evidence>
<sequence>MGHAILTSDRARSFARALLVALVVAVALGSTGVSDPNARFNDLGHKMMCTCGCNQVLLECNHVGCTVSGTMRDELTNQIASGQNDSLILQSFVQRYGATVLAAPPMQGFDLIAWIMPFAVSLLALAGTIFLVRHWARQQTVAVASKAAATPEQAKALDAMRARIRQETDTEGGL</sequence>
<comment type="caution">
    <text evidence="8">The sequence shown here is derived from an EMBL/GenBank/DDBJ whole genome shotgun (WGS) entry which is preliminary data.</text>
</comment>
<comment type="similarity">
    <text evidence="1">Belongs to the CcmH/CycL/Ccl2/NrfF family.</text>
</comment>
<protein>
    <recommendedName>
        <fullName evidence="7">CcmH/CycL/Ccl2/NrfF N-terminal domain-containing protein</fullName>
    </recommendedName>
</protein>
<dbReference type="AlphaFoldDB" id="E6QIC8"/>
<keyword evidence="6" id="KW-0812">Transmembrane</keyword>
<evidence type="ECO:0000313" key="8">
    <source>
        <dbReference type="EMBL" id="CBI06993.1"/>
    </source>
</evidence>
<evidence type="ECO:0000256" key="5">
    <source>
        <dbReference type="ARBA" id="ARBA00023004"/>
    </source>
</evidence>
<keyword evidence="2" id="KW-0349">Heme</keyword>
<dbReference type="Pfam" id="PF03918">
    <property type="entry name" value="CcmH"/>
    <property type="match status" value="1"/>
</dbReference>
<evidence type="ECO:0000256" key="6">
    <source>
        <dbReference type="SAM" id="Phobius"/>
    </source>
</evidence>
<evidence type="ECO:0000256" key="4">
    <source>
        <dbReference type="ARBA" id="ARBA00022729"/>
    </source>
</evidence>
<feature type="transmembrane region" description="Helical" evidence="6">
    <location>
        <begin position="111"/>
        <end position="132"/>
    </location>
</feature>
<reference evidence="8" key="1">
    <citation type="submission" date="2009-10" db="EMBL/GenBank/DDBJ databases">
        <title>Diversity of trophic interactions inside an arsenic-rich microbial ecosystem.</title>
        <authorList>
            <person name="Bertin P.N."/>
            <person name="Heinrich-Salmeron A."/>
            <person name="Pelletier E."/>
            <person name="Goulhen-Chollet F."/>
            <person name="Arsene-Ploetze F."/>
            <person name="Gallien S."/>
            <person name="Calteau A."/>
            <person name="Vallenet D."/>
            <person name="Casiot C."/>
            <person name="Chane-Woon-Ming B."/>
            <person name="Giloteaux L."/>
            <person name="Barakat M."/>
            <person name="Bonnefoy V."/>
            <person name="Bruneel O."/>
            <person name="Chandler M."/>
            <person name="Cleiss J."/>
            <person name="Duran R."/>
            <person name="Elbaz-Poulichet F."/>
            <person name="Fonknechten N."/>
            <person name="Lauga B."/>
            <person name="Mornico D."/>
            <person name="Ortet P."/>
            <person name="Schaeffer C."/>
            <person name="Siguier P."/>
            <person name="Alexander Thil Smith A."/>
            <person name="Van Dorsselaer A."/>
            <person name="Weissenbach J."/>
            <person name="Medigue C."/>
            <person name="Le Paslier D."/>
        </authorList>
    </citation>
    <scope>NUCLEOTIDE SEQUENCE</scope>
</reference>
<evidence type="ECO:0000256" key="3">
    <source>
        <dbReference type="ARBA" id="ARBA00022723"/>
    </source>
</evidence>
<dbReference type="InterPro" id="IPR005616">
    <property type="entry name" value="CcmH/CycL/Ccl2/NrfF_N"/>
</dbReference>
<dbReference type="PANTHER" id="PTHR47870:SF4">
    <property type="entry name" value="CYTOCHROME C-TYPE BIOGENESIS PROTEIN CYCH"/>
    <property type="match status" value="1"/>
</dbReference>
<organism evidence="8">
    <name type="scientific">mine drainage metagenome</name>
    <dbReference type="NCBI Taxonomy" id="410659"/>
    <lineage>
        <taxon>unclassified sequences</taxon>
        <taxon>metagenomes</taxon>
        <taxon>ecological metagenomes</taxon>
    </lineage>
</organism>
<proteinExistence type="inferred from homology"/>